<dbReference type="PANTHER" id="PTHR21521">
    <property type="entry name" value="AMUN, ISOFORM A"/>
    <property type="match status" value="1"/>
</dbReference>
<dbReference type="PANTHER" id="PTHR21521:SF0">
    <property type="entry name" value="AMUN, ISOFORM A"/>
    <property type="match status" value="1"/>
</dbReference>
<evidence type="ECO:0000313" key="2">
    <source>
        <dbReference type="EMBL" id="KAK7607202.1"/>
    </source>
</evidence>
<feature type="compositionally biased region" description="Basic residues" evidence="1">
    <location>
        <begin position="343"/>
        <end position="356"/>
    </location>
</feature>
<reference evidence="2 3" key="1">
    <citation type="submission" date="2024-04" db="EMBL/GenBank/DDBJ databases">
        <title>Phyllosticta paracitricarpa is synonymous to the EU quarantine fungus P. citricarpa based on phylogenomic analyses.</title>
        <authorList>
            <consortium name="Lawrence Berkeley National Laboratory"/>
            <person name="Van ingen-buijs V.A."/>
            <person name="Van westerhoven A.C."/>
            <person name="Haridas S."/>
            <person name="Skiadas P."/>
            <person name="Martin F."/>
            <person name="Groenewald J.Z."/>
            <person name="Crous P.W."/>
            <person name="Seidl M.F."/>
        </authorList>
    </citation>
    <scope>NUCLEOTIDE SEQUENCE [LARGE SCALE GENOMIC DNA]</scope>
    <source>
        <strain evidence="2 3">CBS 141358</strain>
    </source>
</reference>
<sequence length="356" mass="38969">MPTSSNPKSSPLTPSAFSSLLAQYPSTHHHRQRQRQPAKQPNASPSSSTSTCDCDFRFTIAPALVAGRRKTTKPPEKTPSEPAGYLTIDEVVRLVHWKINHGSFFPSLPKLAASNDAQTVRRVTGDAFALLSTIQISRPCNPSHSIPPSPPAVTKDEEDEKIRVVLQALTTLTSLRGIGPATASLLLSIADPANTIPFFADELFLWSRSDFHSLNPLPPQLKKSVKIRYSVKEYEELVRAVWAVLREWRGEGVTASASDVEMVARVLGALGKEREGEGEEKETGNGKAVEHKREKVKEEGKATKRKRAGSTIRSADGPGKKERGKMAVAEEDADAVEEPTASARRRVMPRRTAKGR</sequence>
<evidence type="ECO:0000256" key="1">
    <source>
        <dbReference type="SAM" id="MobiDB-lite"/>
    </source>
</evidence>
<comment type="caution">
    <text evidence="2">The sequence shown here is derived from an EMBL/GenBank/DDBJ whole genome shotgun (WGS) entry which is preliminary data.</text>
</comment>
<evidence type="ECO:0008006" key="4">
    <source>
        <dbReference type="Google" id="ProtNLM"/>
    </source>
</evidence>
<feature type="compositionally biased region" description="Polar residues" evidence="1">
    <location>
        <begin position="1"/>
        <end position="26"/>
    </location>
</feature>
<protein>
    <recommendedName>
        <fullName evidence="4">DNA glycosylase</fullName>
    </recommendedName>
</protein>
<accession>A0ABR1MW59</accession>
<name>A0ABR1MW59_9PEZI</name>
<organism evidence="2 3">
    <name type="scientific">Phyllosticta paracitricarpa</name>
    <dbReference type="NCBI Taxonomy" id="2016321"/>
    <lineage>
        <taxon>Eukaryota</taxon>
        <taxon>Fungi</taxon>
        <taxon>Dikarya</taxon>
        <taxon>Ascomycota</taxon>
        <taxon>Pezizomycotina</taxon>
        <taxon>Dothideomycetes</taxon>
        <taxon>Dothideomycetes incertae sedis</taxon>
        <taxon>Botryosphaeriales</taxon>
        <taxon>Phyllostictaceae</taxon>
        <taxon>Phyllosticta</taxon>
    </lineage>
</organism>
<gene>
    <name evidence="2" type="ORF">JOL62DRAFT_584769</name>
</gene>
<feature type="compositionally biased region" description="Basic residues" evidence="1">
    <location>
        <begin position="27"/>
        <end position="36"/>
    </location>
</feature>
<proteinExistence type="predicted"/>
<dbReference type="Proteomes" id="UP001367316">
    <property type="component" value="Unassembled WGS sequence"/>
</dbReference>
<feature type="compositionally biased region" description="Basic and acidic residues" evidence="1">
    <location>
        <begin position="273"/>
        <end position="302"/>
    </location>
</feature>
<feature type="region of interest" description="Disordered" evidence="1">
    <location>
        <begin position="273"/>
        <end position="356"/>
    </location>
</feature>
<evidence type="ECO:0000313" key="3">
    <source>
        <dbReference type="Proteomes" id="UP001367316"/>
    </source>
</evidence>
<dbReference type="EMBL" id="JBBPBF010000038">
    <property type="protein sequence ID" value="KAK7607202.1"/>
    <property type="molecule type" value="Genomic_DNA"/>
</dbReference>
<feature type="region of interest" description="Disordered" evidence="1">
    <location>
        <begin position="1"/>
        <end position="51"/>
    </location>
</feature>
<keyword evidence="3" id="KW-1185">Reference proteome</keyword>